<feature type="transmembrane region" description="Helical" evidence="1">
    <location>
        <begin position="12"/>
        <end position="28"/>
    </location>
</feature>
<keyword evidence="4" id="KW-1185">Reference proteome</keyword>
<evidence type="ECO:0000256" key="1">
    <source>
        <dbReference type="SAM" id="Phobius"/>
    </source>
</evidence>
<keyword evidence="3" id="KW-0012">Acyltransferase</keyword>
<keyword evidence="3" id="KW-0808">Transferase</keyword>
<sequence>MHYFEYLDGYRGLLALIVACAHTIHYSAKSELVNFLNTISQSVGVYGFFVLSSFLLTYRLLKQLKQFKQNSILNYFIRRFFHVYVPFFIYATLAKFGPRIIGGHINYHEHLFYSSWTSLVSLNTDGSSHLWTIAPEIKYYFIIPIICLICLKLGNKKILFVTAAGLWLALDEKFNFFGLGSSDLDIKKRHVLLTRYAVFLYGSMAAVVLDIIEDSKAIVDFLKKNQVQFLINYSSLFVSLIGVRYKNHHLISEFYTSGKIWSSVILLVALSNEENFLKKFFCCSLLKNCGKYSFGIYILHPIFIQTTQYYAEFEMQLDFTVLVLFQSYLAAVLFNKYIELNCIKLGNKFKHFFKI</sequence>
<feature type="transmembrane region" description="Helical" evidence="1">
    <location>
        <begin position="192"/>
        <end position="212"/>
    </location>
</feature>
<keyword evidence="1" id="KW-0812">Transmembrane</keyword>
<accession>A0A3M7P9R6</accession>
<evidence type="ECO:0000259" key="2">
    <source>
        <dbReference type="Pfam" id="PF01757"/>
    </source>
</evidence>
<feature type="transmembrane region" description="Helical" evidence="1">
    <location>
        <begin position="43"/>
        <end position="61"/>
    </location>
</feature>
<dbReference type="InterPro" id="IPR050879">
    <property type="entry name" value="Acyltransferase_3"/>
</dbReference>
<dbReference type="Pfam" id="PF01757">
    <property type="entry name" value="Acyl_transf_3"/>
    <property type="match status" value="1"/>
</dbReference>
<feature type="domain" description="Acyltransferase 3" evidence="2">
    <location>
        <begin position="5"/>
        <end position="334"/>
    </location>
</feature>
<organism evidence="3 4">
    <name type="scientific">Brachionus plicatilis</name>
    <name type="common">Marine rotifer</name>
    <name type="synonym">Brachionus muelleri</name>
    <dbReference type="NCBI Taxonomy" id="10195"/>
    <lineage>
        <taxon>Eukaryota</taxon>
        <taxon>Metazoa</taxon>
        <taxon>Spiralia</taxon>
        <taxon>Gnathifera</taxon>
        <taxon>Rotifera</taxon>
        <taxon>Eurotatoria</taxon>
        <taxon>Monogononta</taxon>
        <taxon>Pseudotrocha</taxon>
        <taxon>Ploima</taxon>
        <taxon>Brachionidae</taxon>
        <taxon>Brachionus</taxon>
    </lineage>
</organism>
<dbReference type="Proteomes" id="UP000276133">
    <property type="component" value="Unassembled WGS sequence"/>
</dbReference>
<dbReference type="GO" id="GO:0000271">
    <property type="term" value="P:polysaccharide biosynthetic process"/>
    <property type="evidence" value="ECO:0007669"/>
    <property type="project" value="TreeGrafter"/>
</dbReference>
<dbReference type="PANTHER" id="PTHR23028">
    <property type="entry name" value="ACETYLTRANSFERASE"/>
    <property type="match status" value="1"/>
</dbReference>
<dbReference type="PANTHER" id="PTHR23028:SF53">
    <property type="entry name" value="ACYL_TRANSF_3 DOMAIN-CONTAINING PROTEIN"/>
    <property type="match status" value="1"/>
</dbReference>
<feature type="transmembrane region" description="Helical" evidence="1">
    <location>
        <begin position="137"/>
        <end position="154"/>
    </location>
</feature>
<dbReference type="EMBL" id="REGN01012422">
    <property type="protein sequence ID" value="RMZ95454.1"/>
    <property type="molecule type" value="Genomic_DNA"/>
</dbReference>
<dbReference type="GO" id="GO:0016747">
    <property type="term" value="F:acyltransferase activity, transferring groups other than amino-acyl groups"/>
    <property type="evidence" value="ECO:0007669"/>
    <property type="project" value="InterPro"/>
</dbReference>
<reference evidence="3 4" key="1">
    <citation type="journal article" date="2018" name="Sci. Rep.">
        <title>Genomic signatures of local adaptation to the degree of environmental predictability in rotifers.</title>
        <authorList>
            <person name="Franch-Gras L."/>
            <person name="Hahn C."/>
            <person name="Garcia-Roger E.M."/>
            <person name="Carmona M.J."/>
            <person name="Serra M."/>
            <person name="Gomez A."/>
        </authorList>
    </citation>
    <scope>NUCLEOTIDE SEQUENCE [LARGE SCALE GENOMIC DNA]</scope>
    <source>
        <strain evidence="3">HYR1</strain>
    </source>
</reference>
<comment type="caution">
    <text evidence="3">The sequence shown here is derived from an EMBL/GenBank/DDBJ whole genome shotgun (WGS) entry which is preliminary data.</text>
</comment>
<dbReference type="OrthoDB" id="207378at2759"/>
<protein>
    <submittedName>
        <fullName evidence="3">Acyltransferase family</fullName>
    </submittedName>
</protein>
<keyword evidence="1" id="KW-1133">Transmembrane helix</keyword>
<name>A0A3M7P9R6_BRAPC</name>
<feature type="transmembrane region" description="Helical" evidence="1">
    <location>
        <begin position="81"/>
        <end position="101"/>
    </location>
</feature>
<evidence type="ECO:0000313" key="4">
    <source>
        <dbReference type="Proteomes" id="UP000276133"/>
    </source>
</evidence>
<dbReference type="GO" id="GO:0016020">
    <property type="term" value="C:membrane"/>
    <property type="evidence" value="ECO:0007669"/>
    <property type="project" value="TreeGrafter"/>
</dbReference>
<keyword evidence="1" id="KW-0472">Membrane</keyword>
<dbReference type="InterPro" id="IPR002656">
    <property type="entry name" value="Acyl_transf_3_dom"/>
</dbReference>
<evidence type="ECO:0000313" key="3">
    <source>
        <dbReference type="EMBL" id="RMZ95454.1"/>
    </source>
</evidence>
<proteinExistence type="predicted"/>
<dbReference type="AlphaFoldDB" id="A0A3M7P9R6"/>
<dbReference type="STRING" id="10195.A0A3M7P9R6"/>
<gene>
    <name evidence="3" type="ORF">BpHYR1_026839</name>
</gene>
<feature type="transmembrane region" description="Helical" evidence="1">
    <location>
        <begin position="227"/>
        <end position="245"/>
    </location>
</feature>